<keyword evidence="2" id="KW-1185">Reference proteome</keyword>
<protein>
    <recommendedName>
        <fullName evidence="3">C2H2-type domain-containing protein</fullName>
    </recommendedName>
</protein>
<dbReference type="EMBL" id="KQ085991">
    <property type="protein sequence ID" value="KLO11843.1"/>
    <property type="molecule type" value="Genomic_DNA"/>
</dbReference>
<evidence type="ECO:0008006" key="3">
    <source>
        <dbReference type="Google" id="ProtNLM"/>
    </source>
</evidence>
<dbReference type="InParanoid" id="A0A0H2RQT3"/>
<evidence type="ECO:0000313" key="2">
    <source>
        <dbReference type="Proteomes" id="UP000053477"/>
    </source>
</evidence>
<gene>
    <name evidence="1" type="ORF">SCHPADRAFT_452174</name>
</gene>
<proteinExistence type="predicted"/>
<dbReference type="AlphaFoldDB" id="A0A0H2RQT3"/>
<organism evidence="1 2">
    <name type="scientific">Schizopora paradoxa</name>
    <dbReference type="NCBI Taxonomy" id="27342"/>
    <lineage>
        <taxon>Eukaryota</taxon>
        <taxon>Fungi</taxon>
        <taxon>Dikarya</taxon>
        <taxon>Basidiomycota</taxon>
        <taxon>Agaricomycotina</taxon>
        <taxon>Agaricomycetes</taxon>
        <taxon>Hymenochaetales</taxon>
        <taxon>Schizoporaceae</taxon>
        <taxon>Schizopora</taxon>
    </lineage>
</organism>
<reference evidence="1 2" key="1">
    <citation type="submission" date="2015-04" db="EMBL/GenBank/DDBJ databases">
        <title>Complete genome sequence of Schizopora paradoxa KUC8140, a cosmopolitan wood degrader in East Asia.</title>
        <authorList>
            <consortium name="DOE Joint Genome Institute"/>
            <person name="Min B."/>
            <person name="Park H."/>
            <person name="Jang Y."/>
            <person name="Kim J.-J."/>
            <person name="Kim K.H."/>
            <person name="Pangilinan J."/>
            <person name="Lipzen A."/>
            <person name="Riley R."/>
            <person name="Grigoriev I.V."/>
            <person name="Spatafora J.W."/>
            <person name="Choi I.-G."/>
        </authorList>
    </citation>
    <scope>NUCLEOTIDE SEQUENCE [LARGE SCALE GENOMIC DNA]</scope>
    <source>
        <strain evidence="1 2">KUC8140</strain>
    </source>
</reference>
<name>A0A0H2RQT3_9AGAM</name>
<accession>A0A0H2RQT3</accession>
<sequence length="203" mass="23633">MHCVQHESACSAYLLPRPFLLRRYPLPPRFTVIASAFLNLQRRRSNCRRRIFHVITLRTLSSLSFLHSDTPNASCCSICRQCPLRRFFRLTTGWSHECDRCGRAFIVVSRTTVLRFHRQQNDVAIPRLEATVVSGRWHHGLRDVSRSPCIEPRHLSTSIDTPLLPLRFLRTRANISRILTLEVIGVVWECVFVGRREVRMQSI</sequence>
<dbReference type="Proteomes" id="UP000053477">
    <property type="component" value="Unassembled WGS sequence"/>
</dbReference>
<evidence type="ECO:0000313" key="1">
    <source>
        <dbReference type="EMBL" id="KLO11843.1"/>
    </source>
</evidence>